<reference evidence="12" key="1">
    <citation type="journal article" date="2021" name="bioRxiv">
        <title>Whole Genome Assembly and Annotation of Northern Wild Rice, Zizania palustris L., Supports a Whole Genome Duplication in the Zizania Genus.</title>
        <authorList>
            <person name="Haas M."/>
            <person name="Kono T."/>
            <person name="Macchietto M."/>
            <person name="Millas R."/>
            <person name="McGilp L."/>
            <person name="Shao M."/>
            <person name="Duquette J."/>
            <person name="Hirsch C.N."/>
            <person name="Kimball J."/>
        </authorList>
    </citation>
    <scope>NUCLEOTIDE SEQUENCE</scope>
    <source>
        <tissue evidence="12">Fresh leaf tissue</tissue>
    </source>
</reference>
<evidence type="ECO:0008006" key="14">
    <source>
        <dbReference type="Google" id="ProtNLM"/>
    </source>
</evidence>
<dbReference type="FunFam" id="1.20.5.170:FF:000019">
    <property type="entry name" value="BZIP family transcription factor"/>
    <property type="match status" value="1"/>
</dbReference>
<reference evidence="12" key="2">
    <citation type="submission" date="2021-02" db="EMBL/GenBank/DDBJ databases">
        <authorList>
            <person name="Kimball J.A."/>
            <person name="Haas M.W."/>
            <person name="Macchietto M."/>
            <person name="Kono T."/>
            <person name="Duquette J."/>
            <person name="Shao M."/>
        </authorList>
    </citation>
    <scope>NUCLEOTIDE SEQUENCE</scope>
    <source>
        <tissue evidence="12">Fresh leaf tissue</tissue>
    </source>
</reference>
<evidence type="ECO:0000313" key="12">
    <source>
        <dbReference type="EMBL" id="KAG8066418.1"/>
    </source>
</evidence>
<evidence type="ECO:0000256" key="4">
    <source>
        <dbReference type="ARBA" id="ARBA00023015"/>
    </source>
</evidence>
<dbReference type="EMBL" id="JAAALK010000285">
    <property type="protein sequence ID" value="KAG8066418.1"/>
    <property type="molecule type" value="Genomic_DNA"/>
</dbReference>
<feature type="region of interest" description="Disordered" evidence="9">
    <location>
        <begin position="59"/>
        <end position="79"/>
    </location>
</feature>
<feature type="domain" description="BZIP" evidence="10">
    <location>
        <begin position="81"/>
        <end position="125"/>
    </location>
</feature>
<dbReference type="PROSITE" id="PS00036">
    <property type="entry name" value="BZIP_BASIC"/>
    <property type="match status" value="1"/>
</dbReference>
<dbReference type="InterPro" id="IPR025422">
    <property type="entry name" value="TGA_domain"/>
</dbReference>
<keyword evidence="13" id="KW-1185">Reference proteome</keyword>
<evidence type="ECO:0000256" key="5">
    <source>
        <dbReference type="ARBA" id="ARBA00023125"/>
    </source>
</evidence>
<evidence type="ECO:0000256" key="2">
    <source>
        <dbReference type="ARBA" id="ARBA00007163"/>
    </source>
</evidence>
<evidence type="ECO:0000256" key="1">
    <source>
        <dbReference type="ARBA" id="ARBA00004123"/>
    </source>
</evidence>
<dbReference type="PANTHER" id="PTHR45693:SF36">
    <property type="entry name" value="TRANSCRIPTION FACTOR TGA4"/>
    <property type="match status" value="1"/>
</dbReference>
<sequence length="377" mass="42459">MTSASTQFAAAVRIMGAYDRPLPAGSMWSDEQFKVDNGQATSSSTVMEADMRFETRLEEEEAPHVELEEARNVDQEASKPPDKVLRRLAQNREAARKSRMRKKAYIQQLETSRLKLAQLEQELHRARQQQLNAYANGSMGEPNLGFTGAIDPGAAIFEIEYNHWVEEQSRHTGELRRALQQEQTRELELRSLVEIGLGNYDRLFSIKKTAAYSDVFYVMSGMWKTPAERFFMWIGGFRPSEVLKLLRPQLEPLTEQQVAAVGSLQHSSTQAEDALSQGMEKLQQTIADAVTAADPFGSPDAYMVHMADAVEQLKSLVKLVTQADHLRQTTLQQMHKILTTRQAARGLLALGDYIQRLRSLSSLFAARPRDRSSDNAS</sequence>
<evidence type="ECO:0000256" key="6">
    <source>
        <dbReference type="ARBA" id="ARBA00023163"/>
    </source>
</evidence>
<name>A0A8J5S7K0_ZIZPA</name>
<proteinExistence type="inferred from homology"/>
<evidence type="ECO:0000256" key="3">
    <source>
        <dbReference type="ARBA" id="ARBA00022821"/>
    </source>
</evidence>
<dbReference type="GO" id="GO:0045893">
    <property type="term" value="P:positive regulation of DNA-templated transcription"/>
    <property type="evidence" value="ECO:0007669"/>
    <property type="project" value="UniProtKB-ARBA"/>
</dbReference>
<evidence type="ECO:0000256" key="9">
    <source>
        <dbReference type="SAM" id="MobiDB-lite"/>
    </source>
</evidence>
<keyword evidence="4" id="KW-0805">Transcription regulation</keyword>
<dbReference type="GO" id="GO:0006952">
    <property type="term" value="P:defense response"/>
    <property type="evidence" value="ECO:0007669"/>
    <property type="project" value="UniProtKB-KW"/>
</dbReference>
<dbReference type="GO" id="GO:0003700">
    <property type="term" value="F:DNA-binding transcription factor activity"/>
    <property type="evidence" value="ECO:0007669"/>
    <property type="project" value="InterPro"/>
</dbReference>
<evidence type="ECO:0000256" key="7">
    <source>
        <dbReference type="ARBA" id="ARBA00023242"/>
    </source>
</evidence>
<dbReference type="Proteomes" id="UP000729402">
    <property type="component" value="Unassembled WGS sequence"/>
</dbReference>
<evidence type="ECO:0000259" key="11">
    <source>
        <dbReference type="PROSITE" id="PS51806"/>
    </source>
</evidence>
<gene>
    <name evidence="12" type="ORF">GUJ93_ZPchr0004g39491</name>
</gene>
<dbReference type="InterPro" id="IPR004827">
    <property type="entry name" value="bZIP"/>
</dbReference>
<comment type="similarity">
    <text evidence="2">Belongs to the bZIP family.</text>
</comment>
<feature type="coiled-coil region" evidence="8">
    <location>
        <begin position="102"/>
        <end position="136"/>
    </location>
</feature>
<dbReference type="AlphaFoldDB" id="A0A8J5S7K0"/>
<evidence type="ECO:0000259" key="10">
    <source>
        <dbReference type="PROSITE" id="PS50217"/>
    </source>
</evidence>
<dbReference type="GO" id="GO:0043565">
    <property type="term" value="F:sequence-specific DNA binding"/>
    <property type="evidence" value="ECO:0007669"/>
    <property type="project" value="InterPro"/>
</dbReference>
<comment type="subcellular location">
    <subcellularLocation>
        <location evidence="1">Nucleus</location>
    </subcellularLocation>
</comment>
<dbReference type="SMART" id="SM00338">
    <property type="entry name" value="BRLZ"/>
    <property type="match status" value="1"/>
</dbReference>
<dbReference type="PANTHER" id="PTHR45693">
    <property type="entry name" value="TRANSCRIPTION FACTOR TGA9"/>
    <property type="match status" value="1"/>
</dbReference>
<dbReference type="GO" id="GO:0005634">
    <property type="term" value="C:nucleus"/>
    <property type="evidence" value="ECO:0007669"/>
    <property type="project" value="UniProtKB-SubCell"/>
</dbReference>
<keyword evidence="5" id="KW-0238">DNA-binding</keyword>
<protein>
    <recommendedName>
        <fullName evidence="14">Transcription factor TGA4</fullName>
    </recommendedName>
</protein>
<dbReference type="PROSITE" id="PS50217">
    <property type="entry name" value="BZIP"/>
    <property type="match status" value="1"/>
</dbReference>
<accession>A0A8J5S7K0</accession>
<dbReference type="Pfam" id="PF00170">
    <property type="entry name" value="bZIP_1"/>
    <property type="match status" value="1"/>
</dbReference>
<keyword evidence="6" id="KW-0804">Transcription</keyword>
<feature type="domain" description="DOG1" evidence="11">
    <location>
        <begin position="154"/>
        <end position="367"/>
    </location>
</feature>
<comment type="caution">
    <text evidence="12">The sequence shown here is derived from an EMBL/GenBank/DDBJ whole genome shotgun (WGS) entry which is preliminary data.</text>
</comment>
<keyword evidence="8" id="KW-0175">Coiled coil</keyword>
<dbReference type="PROSITE" id="PS51806">
    <property type="entry name" value="DOG1"/>
    <property type="match status" value="1"/>
</dbReference>
<dbReference type="OrthoDB" id="2015618at2759"/>
<evidence type="ECO:0000256" key="8">
    <source>
        <dbReference type="SAM" id="Coils"/>
    </source>
</evidence>
<dbReference type="GO" id="GO:0006351">
    <property type="term" value="P:DNA-templated transcription"/>
    <property type="evidence" value="ECO:0007669"/>
    <property type="project" value="InterPro"/>
</dbReference>
<dbReference type="Pfam" id="PF14144">
    <property type="entry name" value="DOG1"/>
    <property type="match status" value="1"/>
</dbReference>
<keyword evidence="7" id="KW-0539">Nucleus</keyword>
<keyword evidence="3" id="KW-0611">Plant defense</keyword>
<evidence type="ECO:0000313" key="13">
    <source>
        <dbReference type="Proteomes" id="UP000729402"/>
    </source>
</evidence>
<organism evidence="12 13">
    <name type="scientific">Zizania palustris</name>
    <name type="common">Northern wild rice</name>
    <dbReference type="NCBI Taxonomy" id="103762"/>
    <lineage>
        <taxon>Eukaryota</taxon>
        <taxon>Viridiplantae</taxon>
        <taxon>Streptophyta</taxon>
        <taxon>Embryophyta</taxon>
        <taxon>Tracheophyta</taxon>
        <taxon>Spermatophyta</taxon>
        <taxon>Magnoliopsida</taxon>
        <taxon>Liliopsida</taxon>
        <taxon>Poales</taxon>
        <taxon>Poaceae</taxon>
        <taxon>BOP clade</taxon>
        <taxon>Oryzoideae</taxon>
        <taxon>Oryzeae</taxon>
        <taxon>Zizaniinae</taxon>
        <taxon>Zizania</taxon>
    </lineage>
</organism>